<keyword evidence="2" id="KW-1185">Reference proteome</keyword>
<evidence type="ECO:0008006" key="3">
    <source>
        <dbReference type="Google" id="ProtNLM"/>
    </source>
</evidence>
<proteinExistence type="predicted"/>
<evidence type="ECO:0000313" key="1">
    <source>
        <dbReference type="EMBL" id="CAB3950886.1"/>
    </source>
</evidence>
<organism evidence="1 2">
    <name type="scientific">Achromobacter ruhlandii</name>
    <dbReference type="NCBI Taxonomy" id="72557"/>
    <lineage>
        <taxon>Bacteria</taxon>
        <taxon>Pseudomonadati</taxon>
        <taxon>Pseudomonadota</taxon>
        <taxon>Betaproteobacteria</taxon>
        <taxon>Burkholderiales</taxon>
        <taxon>Alcaligenaceae</taxon>
        <taxon>Achromobacter</taxon>
    </lineage>
</organism>
<accession>A0ABM8LXA9</accession>
<dbReference type="EMBL" id="CADILJ010000028">
    <property type="protein sequence ID" value="CAB3950886.1"/>
    <property type="molecule type" value="Genomic_DNA"/>
</dbReference>
<name>A0ABM8LXA9_9BURK</name>
<comment type="caution">
    <text evidence="1">The sequence shown here is derived from an EMBL/GenBank/DDBJ whole genome shotgun (WGS) entry which is preliminary data.</text>
</comment>
<reference evidence="1 2" key="1">
    <citation type="submission" date="2020-04" db="EMBL/GenBank/DDBJ databases">
        <authorList>
            <person name="De Canck E."/>
        </authorList>
    </citation>
    <scope>NUCLEOTIDE SEQUENCE [LARGE SCALE GENOMIC DNA]</scope>
    <source>
        <strain evidence="1 2">LMG 7053</strain>
    </source>
</reference>
<protein>
    <recommendedName>
        <fullName evidence="3">Transposase</fullName>
    </recommendedName>
</protein>
<sequence>MRRPHGPIIAAHGIYFVDIILEIIPETVI</sequence>
<evidence type="ECO:0000313" key="2">
    <source>
        <dbReference type="Proteomes" id="UP000494161"/>
    </source>
</evidence>
<dbReference type="Proteomes" id="UP000494161">
    <property type="component" value="Unassembled WGS sequence"/>
</dbReference>
<gene>
    <name evidence="1" type="ORF">LMG7053_03303</name>
</gene>